<protein>
    <submittedName>
        <fullName evidence="4">Amino acid ABC transporter permease</fullName>
    </submittedName>
</protein>
<dbReference type="OrthoDB" id="5875067at2759"/>
<keyword evidence="1" id="KW-0472">Membrane</keyword>
<feature type="transmembrane region" description="Helical" evidence="1">
    <location>
        <begin position="48"/>
        <end position="74"/>
    </location>
</feature>
<evidence type="ECO:0000256" key="1">
    <source>
        <dbReference type="SAM" id="Phobius"/>
    </source>
</evidence>
<keyword evidence="1" id="KW-0812">Transmembrane</keyword>
<reference evidence="2 3" key="2">
    <citation type="submission" date="2018-11" db="EMBL/GenBank/DDBJ databases">
        <authorList>
            <consortium name="Pathogen Informatics"/>
        </authorList>
    </citation>
    <scope>NUCLEOTIDE SEQUENCE [LARGE SCALE GENOMIC DNA]</scope>
    <source>
        <strain evidence="2 3">MHpl1</strain>
    </source>
</reference>
<feature type="transmembrane region" description="Helical" evidence="1">
    <location>
        <begin position="94"/>
        <end position="115"/>
    </location>
</feature>
<dbReference type="EMBL" id="UZAF01017719">
    <property type="protein sequence ID" value="VDO44312.1"/>
    <property type="molecule type" value="Genomic_DNA"/>
</dbReference>
<keyword evidence="3" id="KW-1185">Reference proteome</keyword>
<reference evidence="4" key="1">
    <citation type="submission" date="2017-02" db="UniProtKB">
        <authorList>
            <consortium name="WormBaseParasite"/>
        </authorList>
    </citation>
    <scope>IDENTIFICATION</scope>
</reference>
<dbReference type="Proteomes" id="UP000268014">
    <property type="component" value="Unassembled WGS sequence"/>
</dbReference>
<gene>
    <name evidence="2" type="ORF">HPLM_LOCUS11954</name>
</gene>
<evidence type="ECO:0000313" key="2">
    <source>
        <dbReference type="EMBL" id="VDO44312.1"/>
    </source>
</evidence>
<sequence length="129" mass="14407">MGFNLALLYTIRHGQNLSILLCIIATSNCIAAAALLCGKRPMEKASAIAVYVIWKILQEVILVPVLVIFTALIAEVGESYQLIERKYVTHGILVVLWIYALFSMVSVIFLGQYLVRAMRLVKKDTSFCL</sequence>
<organism evidence="4">
    <name type="scientific">Haemonchus placei</name>
    <name type="common">Barber's pole worm</name>
    <dbReference type="NCBI Taxonomy" id="6290"/>
    <lineage>
        <taxon>Eukaryota</taxon>
        <taxon>Metazoa</taxon>
        <taxon>Ecdysozoa</taxon>
        <taxon>Nematoda</taxon>
        <taxon>Chromadorea</taxon>
        <taxon>Rhabditida</taxon>
        <taxon>Rhabditina</taxon>
        <taxon>Rhabditomorpha</taxon>
        <taxon>Strongyloidea</taxon>
        <taxon>Trichostrongylidae</taxon>
        <taxon>Haemonchus</taxon>
    </lineage>
</organism>
<proteinExistence type="predicted"/>
<keyword evidence="1" id="KW-1133">Transmembrane helix</keyword>
<feature type="transmembrane region" description="Helical" evidence="1">
    <location>
        <begin position="17"/>
        <end position="36"/>
    </location>
</feature>
<evidence type="ECO:0000313" key="3">
    <source>
        <dbReference type="Proteomes" id="UP000268014"/>
    </source>
</evidence>
<name>A0A0N4WLE1_HAEPC</name>
<dbReference type="WBParaSite" id="HPLM_0001196201-mRNA-1">
    <property type="protein sequence ID" value="HPLM_0001196201-mRNA-1"/>
    <property type="gene ID" value="HPLM_0001196201"/>
</dbReference>
<evidence type="ECO:0000313" key="4">
    <source>
        <dbReference type="WBParaSite" id="HPLM_0001196201-mRNA-1"/>
    </source>
</evidence>
<accession>A0A0N4WLE1</accession>
<dbReference type="AlphaFoldDB" id="A0A0N4WLE1"/>